<evidence type="ECO:0000256" key="1">
    <source>
        <dbReference type="SAM" id="Phobius"/>
    </source>
</evidence>
<name>A0A318YTV1_ASPNB</name>
<accession>A0A318YTV1</accession>
<keyword evidence="1" id="KW-1133">Transmembrane helix</keyword>
<keyword evidence="1" id="KW-0472">Membrane</keyword>
<sequence length="94" mass="10292">MVPKYGISLGQQALSLVSIILFLSTPPLVYLPLQNNTGNKKTRKCSKQLFGGIAGKFDQGARRSLAALRPDFGGFRMVPRRSNRVGETAQKLSK</sequence>
<dbReference type="GeneID" id="37120924"/>
<dbReference type="EMBL" id="KZ821449">
    <property type="protein sequence ID" value="PYH37886.1"/>
    <property type="molecule type" value="Genomic_DNA"/>
</dbReference>
<evidence type="ECO:0000313" key="2">
    <source>
        <dbReference type="EMBL" id="PYH37886.1"/>
    </source>
</evidence>
<keyword evidence="3" id="KW-1185">Reference proteome</keyword>
<reference evidence="2" key="1">
    <citation type="submission" date="2016-12" db="EMBL/GenBank/DDBJ databases">
        <title>The genomes of Aspergillus section Nigri reveals drivers in fungal speciation.</title>
        <authorList>
            <consortium name="DOE Joint Genome Institute"/>
            <person name="Vesth T.C."/>
            <person name="Nybo J."/>
            <person name="Theobald S."/>
            <person name="Brandl J."/>
            <person name="Frisvad J.C."/>
            <person name="Nielsen K.F."/>
            <person name="Lyhne E.K."/>
            <person name="Kogle M.E."/>
            <person name="Kuo A."/>
            <person name="Riley R."/>
            <person name="Clum A."/>
            <person name="Nolan M."/>
            <person name="Lipzen A."/>
            <person name="Salamov A."/>
            <person name="Henrissat B."/>
            <person name="Wiebenga A."/>
            <person name="De Vries R.P."/>
            <person name="Grigoriev I.V."/>
            <person name="Mortensen U.H."/>
            <person name="Andersen M.R."/>
            <person name="Baker S.E."/>
        </authorList>
    </citation>
    <scope>NUCLEOTIDE SEQUENCE [LARGE SCALE GENOMIC DNA]</scope>
    <source>
        <strain evidence="2">CBS 115656</strain>
    </source>
</reference>
<gene>
    <name evidence="2" type="ORF">BO87DRAFT_188060</name>
</gene>
<dbReference type="AlphaFoldDB" id="A0A318YTV1"/>
<evidence type="ECO:0000313" key="3">
    <source>
        <dbReference type="Proteomes" id="UP000247647"/>
    </source>
</evidence>
<feature type="transmembrane region" description="Helical" evidence="1">
    <location>
        <begin position="12"/>
        <end position="33"/>
    </location>
</feature>
<organism evidence="2 3">
    <name type="scientific">Aspergillus neoniger (strain CBS 115656)</name>
    <dbReference type="NCBI Taxonomy" id="1448310"/>
    <lineage>
        <taxon>Eukaryota</taxon>
        <taxon>Fungi</taxon>
        <taxon>Dikarya</taxon>
        <taxon>Ascomycota</taxon>
        <taxon>Pezizomycotina</taxon>
        <taxon>Eurotiomycetes</taxon>
        <taxon>Eurotiomycetidae</taxon>
        <taxon>Eurotiales</taxon>
        <taxon>Aspergillaceae</taxon>
        <taxon>Aspergillus</taxon>
        <taxon>Aspergillus subgen. Circumdati</taxon>
    </lineage>
</organism>
<dbReference type="Proteomes" id="UP000247647">
    <property type="component" value="Unassembled WGS sequence"/>
</dbReference>
<protein>
    <submittedName>
        <fullName evidence="2">Uncharacterized protein</fullName>
    </submittedName>
</protein>
<dbReference type="RefSeq" id="XP_025483364.1">
    <property type="nucleotide sequence ID" value="XM_025618468.1"/>
</dbReference>
<proteinExistence type="predicted"/>
<keyword evidence="1" id="KW-0812">Transmembrane</keyword>